<dbReference type="EMBL" id="CM015713">
    <property type="protein sequence ID" value="KAF3686600.1"/>
    <property type="molecule type" value="Genomic_DNA"/>
</dbReference>
<evidence type="ECO:0000259" key="12">
    <source>
        <dbReference type="PROSITE" id="PS50835"/>
    </source>
</evidence>
<dbReference type="SUPFAM" id="SSF52200">
    <property type="entry name" value="Toll/Interleukin receptor TIR domain"/>
    <property type="match status" value="1"/>
</dbReference>
<reference evidence="13 14" key="1">
    <citation type="submission" date="2019-02" db="EMBL/GenBank/DDBJ databases">
        <title>Opniocepnalus argus genome.</title>
        <authorList>
            <person name="Zhou C."/>
            <person name="Xiao S."/>
        </authorList>
    </citation>
    <scope>NUCLEOTIDE SEQUENCE [LARGE SCALE GENOMIC DNA]</scope>
    <source>
        <strain evidence="13">OARG1902GOOAL</strain>
        <tissue evidence="13">Muscle</tissue>
    </source>
</reference>
<evidence type="ECO:0000259" key="11">
    <source>
        <dbReference type="PROSITE" id="PS50104"/>
    </source>
</evidence>
<evidence type="ECO:0000256" key="1">
    <source>
        <dbReference type="ARBA" id="ARBA00009752"/>
    </source>
</evidence>
<dbReference type="PANTHER" id="PTHR11890">
    <property type="entry name" value="INTERLEUKIN-1 RECEPTOR FAMILY MEMBER"/>
    <property type="match status" value="1"/>
</dbReference>
<evidence type="ECO:0000256" key="3">
    <source>
        <dbReference type="ARBA" id="ARBA00022737"/>
    </source>
</evidence>
<keyword evidence="13" id="KW-0675">Receptor</keyword>
<evidence type="ECO:0000256" key="9">
    <source>
        <dbReference type="SAM" id="Phobius"/>
    </source>
</evidence>
<dbReference type="Gene3D" id="3.40.50.10140">
    <property type="entry name" value="Toll/interleukin-1 receptor homology (TIR) domain"/>
    <property type="match status" value="1"/>
</dbReference>
<evidence type="ECO:0000313" key="14">
    <source>
        <dbReference type="Proteomes" id="UP000503349"/>
    </source>
</evidence>
<feature type="domain" description="Ig-like" evidence="12">
    <location>
        <begin position="127"/>
        <end position="189"/>
    </location>
</feature>
<dbReference type="Proteomes" id="UP000503349">
    <property type="component" value="Chromosome 2"/>
</dbReference>
<keyword evidence="7" id="KW-0325">Glycoprotein</keyword>
<evidence type="ECO:0000256" key="10">
    <source>
        <dbReference type="SAM" id="SignalP"/>
    </source>
</evidence>
<feature type="domain" description="TIR" evidence="11">
    <location>
        <begin position="359"/>
        <end position="505"/>
    </location>
</feature>
<sequence>MARARLFPLLFLLTPLAGLCLQTHKEIIIQAGETVELHCPQLNPDDDDDTKVVWTSYTPREMDLTSDMSSAEQTQLGVRVLGRNLVILSASEKQQNYSCSLRNTSSQFWFRLMVNMTKYLQTCYAEESCKLECPANNTTVLTNTTMITWKKDGKSLQGFFRSVSEEDQGVYTCIRSYLDHGHIYNRSYTVVLNVEPKEPLKTAVIISPRDNDAFQVDLGSVVVIDCKAIVYSLFDEVFWLNGTSFVETNNNFSVFYNSTRKEHNGEIKMTASLVFKKVSEEDLSRNYTCKLESQAQVPSFVNITLTQKAQPSYVSLAPVIVSIVLVMIVTVVIYVKFKIDISLFLRDTLGCHRSPSDGKSYDAFLLCYSSNTDAGLNDQDRKWLEGVLEAFYGYSLCLYDRDVLPGGAETEAVLDCIEKSRAVVLVPTSPDSGPGSALLSAIHATLVERQSHLIFIKTETTKAPTSGSLPEALQFLSEAGDCVTWKGISSMTSSSCFFKHLRYYLPAPQDASKMQLLPQTVQDIKPW</sequence>
<dbReference type="SMART" id="SM00255">
    <property type="entry name" value="TIR"/>
    <property type="match status" value="1"/>
</dbReference>
<dbReference type="SMART" id="SM00409">
    <property type="entry name" value="IG"/>
    <property type="match status" value="3"/>
</dbReference>
<dbReference type="InterPro" id="IPR015621">
    <property type="entry name" value="IL-1_rcpt_fam"/>
</dbReference>
<feature type="domain" description="Ig-like" evidence="12">
    <location>
        <begin position="8"/>
        <end position="106"/>
    </location>
</feature>
<dbReference type="Pfam" id="PF01582">
    <property type="entry name" value="TIR"/>
    <property type="match status" value="1"/>
</dbReference>
<dbReference type="PRINTS" id="PR01537">
    <property type="entry name" value="INTRLKN1R1F"/>
</dbReference>
<evidence type="ECO:0000256" key="7">
    <source>
        <dbReference type="ARBA" id="ARBA00023180"/>
    </source>
</evidence>
<keyword evidence="3" id="KW-0677">Repeat</keyword>
<dbReference type="PROSITE" id="PS50104">
    <property type="entry name" value="TIR"/>
    <property type="match status" value="1"/>
</dbReference>
<evidence type="ECO:0000313" key="13">
    <source>
        <dbReference type="EMBL" id="KAF3686600.1"/>
    </source>
</evidence>
<reference evidence="14" key="2">
    <citation type="submission" date="2019-02" db="EMBL/GenBank/DDBJ databases">
        <title>Opniocepnalus argus Var Kimnra genome.</title>
        <authorList>
            <person name="Zhou C."/>
            <person name="Xiao S."/>
        </authorList>
    </citation>
    <scope>NUCLEOTIDE SEQUENCE [LARGE SCALE GENOMIC DNA]</scope>
</reference>
<feature type="domain" description="Ig-like" evidence="12">
    <location>
        <begin position="199"/>
        <end position="306"/>
    </location>
</feature>
<dbReference type="GO" id="GO:0016787">
    <property type="term" value="F:hydrolase activity"/>
    <property type="evidence" value="ECO:0007669"/>
    <property type="project" value="UniProtKB-KW"/>
</dbReference>
<proteinExistence type="inferred from homology"/>
<keyword evidence="14" id="KW-1185">Reference proteome</keyword>
<dbReference type="SUPFAM" id="SSF48726">
    <property type="entry name" value="Immunoglobulin"/>
    <property type="match status" value="1"/>
</dbReference>
<evidence type="ECO:0000256" key="4">
    <source>
        <dbReference type="ARBA" id="ARBA00022801"/>
    </source>
</evidence>
<keyword evidence="9" id="KW-0812">Transmembrane</keyword>
<protein>
    <submittedName>
        <fullName evidence="13">Interleukin-1 receptor-like 1 Fit-1 Fos-responsive gene 1 protein</fullName>
    </submittedName>
</protein>
<dbReference type="InterPro" id="IPR035897">
    <property type="entry name" value="Toll_tir_struct_dom_sf"/>
</dbReference>
<keyword evidence="8" id="KW-0393">Immunoglobulin domain</keyword>
<organism evidence="13 14">
    <name type="scientific">Channa argus</name>
    <name type="common">Northern snakehead</name>
    <name type="synonym">Ophicephalus argus</name>
    <dbReference type="NCBI Taxonomy" id="215402"/>
    <lineage>
        <taxon>Eukaryota</taxon>
        <taxon>Metazoa</taxon>
        <taxon>Chordata</taxon>
        <taxon>Craniata</taxon>
        <taxon>Vertebrata</taxon>
        <taxon>Euteleostomi</taxon>
        <taxon>Actinopterygii</taxon>
        <taxon>Neopterygii</taxon>
        <taxon>Teleostei</taxon>
        <taxon>Neoteleostei</taxon>
        <taxon>Acanthomorphata</taxon>
        <taxon>Anabantaria</taxon>
        <taxon>Anabantiformes</taxon>
        <taxon>Channoidei</taxon>
        <taxon>Channidae</taxon>
        <taxon>Channa</taxon>
    </lineage>
</organism>
<dbReference type="PANTHER" id="PTHR11890:SF6">
    <property type="entry name" value="INTERLEUKIN-18 RECEPTOR 1"/>
    <property type="match status" value="1"/>
</dbReference>
<keyword evidence="6" id="KW-1015">Disulfide bond</keyword>
<feature type="transmembrane region" description="Helical" evidence="9">
    <location>
        <begin position="313"/>
        <end position="335"/>
    </location>
</feature>
<dbReference type="Gene3D" id="2.60.40.10">
    <property type="entry name" value="Immunoglobulins"/>
    <property type="match status" value="3"/>
</dbReference>
<dbReference type="PROSITE" id="PS50835">
    <property type="entry name" value="IG_LIKE"/>
    <property type="match status" value="3"/>
</dbReference>
<dbReference type="InterPro" id="IPR004074">
    <property type="entry name" value="IL-1_rcpt_I/II-typ"/>
</dbReference>
<dbReference type="PRINTS" id="PR01536">
    <property type="entry name" value="INTRLKN1R12F"/>
</dbReference>
<name>A0A6G1P8H3_CHAAH</name>
<evidence type="ECO:0000256" key="5">
    <source>
        <dbReference type="ARBA" id="ARBA00023027"/>
    </source>
</evidence>
<evidence type="ECO:0000256" key="2">
    <source>
        <dbReference type="ARBA" id="ARBA00022729"/>
    </source>
</evidence>
<keyword evidence="9" id="KW-0472">Membrane</keyword>
<dbReference type="InterPro" id="IPR013783">
    <property type="entry name" value="Ig-like_fold"/>
</dbReference>
<accession>A0A6G1P8H3</accession>
<evidence type="ECO:0000256" key="8">
    <source>
        <dbReference type="ARBA" id="ARBA00023319"/>
    </source>
</evidence>
<evidence type="ECO:0000256" key="6">
    <source>
        <dbReference type="ARBA" id="ARBA00023157"/>
    </source>
</evidence>
<dbReference type="InterPro" id="IPR003599">
    <property type="entry name" value="Ig_sub"/>
</dbReference>
<gene>
    <name evidence="13" type="ORF">EXN66_Car002272</name>
</gene>
<feature type="signal peptide" evidence="10">
    <location>
        <begin position="1"/>
        <end position="20"/>
    </location>
</feature>
<dbReference type="InterPro" id="IPR036179">
    <property type="entry name" value="Ig-like_dom_sf"/>
</dbReference>
<comment type="similarity">
    <text evidence="1">Belongs to the interleukin-1 receptor family.</text>
</comment>
<keyword evidence="5" id="KW-0520">NAD</keyword>
<keyword evidence="4" id="KW-0378">Hydrolase</keyword>
<dbReference type="GO" id="GO:0004908">
    <property type="term" value="F:interleukin-1 receptor activity"/>
    <property type="evidence" value="ECO:0007669"/>
    <property type="project" value="InterPro"/>
</dbReference>
<keyword evidence="2 10" id="KW-0732">Signal</keyword>
<dbReference type="AlphaFoldDB" id="A0A6G1P8H3"/>
<feature type="chain" id="PRO_5026298713" evidence="10">
    <location>
        <begin position="21"/>
        <end position="527"/>
    </location>
</feature>
<dbReference type="InterPro" id="IPR000157">
    <property type="entry name" value="TIR_dom"/>
</dbReference>
<dbReference type="InterPro" id="IPR007110">
    <property type="entry name" value="Ig-like_dom"/>
</dbReference>
<keyword evidence="9" id="KW-1133">Transmembrane helix</keyword>